<comment type="caution">
    <text evidence="2">The sequence shown here is derived from an EMBL/GenBank/DDBJ whole genome shotgun (WGS) entry which is preliminary data.</text>
</comment>
<gene>
    <name evidence="2" type="ORF">L3X38_024062</name>
</gene>
<sequence>MQNGGRKQGSSEKEEPVEDKVEEAVVKLRTLGSESGMFAQNFDVGLCASRCGDDTYPWRLGSAVWELRQVVAVSEECLPSVGKKACLP</sequence>
<evidence type="ECO:0000313" key="3">
    <source>
        <dbReference type="Proteomes" id="UP001054821"/>
    </source>
</evidence>
<feature type="region of interest" description="Disordered" evidence="1">
    <location>
        <begin position="1"/>
        <end position="20"/>
    </location>
</feature>
<evidence type="ECO:0000313" key="2">
    <source>
        <dbReference type="EMBL" id="KAI5333930.1"/>
    </source>
</evidence>
<dbReference type="AlphaFoldDB" id="A0AAD4VZ35"/>
<protein>
    <submittedName>
        <fullName evidence="2">Uncharacterized protein</fullName>
    </submittedName>
</protein>
<dbReference type="EMBL" id="JAJFAZ020000004">
    <property type="protein sequence ID" value="KAI5333930.1"/>
    <property type="molecule type" value="Genomic_DNA"/>
</dbReference>
<accession>A0AAD4VZ35</accession>
<feature type="compositionally biased region" description="Basic and acidic residues" evidence="1">
    <location>
        <begin position="9"/>
        <end position="20"/>
    </location>
</feature>
<evidence type="ECO:0000256" key="1">
    <source>
        <dbReference type="SAM" id="MobiDB-lite"/>
    </source>
</evidence>
<proteinExistence type="predicted"/>
<organism evidence="2 3">
    <name type="scientific">Prunus dulcis</name>
    <name type="common">Almond</name>
    <name type="synonym">Amygdalus dulcis</name>
    <dbReference type="NCBI Taxonomy" id="3755"/>
    <lineage>
        <taxon>Eukaryota</taxon>
        <taxon>Viridiplantae</taxon>
        <taxon>Streptophyta</taxon>
        <taxon>Embryophyta</taxon>
        <taxon>Tracheophyta</taxon>
        <taxon>Spermatophyta</taxon>
        <taxon>Magnoliopsida</taxon>
        <taxon>eudicotyledons</taxon>
        <taxon>Gunneridae</taxon>
        <taxon>Pentapetalae</taxon>
        <taxon>rosids</taxon>
        <taxon>fabids</taxon>
        <taxon>Rosales</taxon>
        <taxon>Rosaceae</taxon>
        <taxon>Amygdaloideae</taxon>
        <taxon>Amygdaleae</taxon>
        <taxon>Prunus</taxon>
    </lineage>
</organism>
<keyword evidence="3" id="KW-1185">Reference proteome</keyword>
<name>A0AAD4VZ35_PRUDU</name>
<reference evidence="2 3" key="1">
    <citation type="journal article" date="2022" name="G3 (Bethesda)">
        <title>Whole-genome sequence and methylome profiling of the almond [Prunus dulcis (Mill.) D.A. Webb] cultivar 'Nonpareil'.</title>
        <authorList>
            <person name="D'Amico-Willman K.M."/>
            <person name="Ouma W.Z."/>
            <person name="Meulia T."/>
            <person name="Sideli G.M."/>
            <person name="Gradziel T.M."/>
            <person name="Fresnedo-Ramirez J."/>
        </authorList>
    </citation>
    <scope>NUCLEOTIDE SEQUENCE [LARGE SCALE GENOMIC DNA]</scope>
    <source>
        <strain evidence="2">Clone GOH B32 T37-40</strain>
    </source>
</reference>
<dbReference type="Proteomes" id="UP001054821">
    <property type="component" value="Chromosome 4"/>
</dbReference>